<gene>
    <name evidence="7" type="ORF">VO64_3782</name>
</gene>
<evidence type="ECO:0000256" key="4">
    <source>
        <dbReference type="ARBA" id="ARBA00022989"/>
    </source>
</evidence>
<dbReference type="InterPro" id="IPR001123">
    <property type="entry name" value="LeuE-type"/>
</dbReference>
<comment type="subcellular location">
    <subcellularLocation>
        <location evidence="1">Cell membrane</location>
        <topology evidence="1">Multi-pass membrane protein</topology>
    </subcellularLocation>
</comment>
<dbReference type="GO" id="GO:0015171">
    <property type="term" value="F:amino acid transmembrane transporter activity"/>
    <property type="evidence" value="ECO:0007669"/>
    <property type="project" value="TreeGrafter"/>
</dbReference>
<reference evidence="7 8" key="1">
    <citation type="journal article" date="2015" name="Genome Announc.">
        <title>Complete Genome Sequence of Biocontrol Strain Pseudomonas fluorescens LBUM223.</title>
        <authorList>
            <person name="Roquigny R."/>
            <person name="Arseneault T."/>
            <person name="Gadkar V.J."/>
            <person name="Novinscak A."/>
            <person name="Joly D.L."/>
            <person name="Filion M."/>
        </authorList>
    </citation>
    <scope>NUCLEOTIDE SEQUENCE [LARGE SCALE GENOMIC DNA]</scope>
    <source>
        <strain evidence="7 8">LBUM223</strain>
    </source>
</reference>
<keyword evidence="2" id="KW-1003">Cell membrane</keyword>
<feature type="transmembrane region" description="Helical" evidence="6">
    <location>
        <begin position="27"/>
        <end position="45"/>
    </location>
</feature>
<keyword evidence="5 6" id="KW-0472">Membrane</keyword>
<accession>A0AAU8TRD6</accession>
<feature type="transmembrane region" description="Helical" evidence="6">
    <location>
        <begin position="138"/>
        <end position="160"/>
    </location>
</feature>
<feature type="transmembrane region" description="Helical" evidence="6">
    <location>
        <begin position="66"/>
        <end position="91"/>
    </location>
</feature>
<evidence type="ECO:0000256" key="2">
    <source>
        <dbReference type="ARBA" id="ARBA00022475"/>
    </source>
</evidence>
<organism evidence="7 8">
    <name type="scientific">Pseudomonas synxantha</name>
    <dbReference type="NCBI Taxonomy" id="47883"/>
    <lineage>
        <taxon>Bacteria</taxon>
        <taxon>Pseudomonadati</taxon>
        <taxon>Pseudomonadota</taxon>
        <taxon>Gammaproteobacteria</taxon>
        <taxon>Pseudomonadales</taxon>
        <taxon>Pseudomonadaceae</taxon>
        <taxon>Pseudomonas</taxon>
    </lineage>
</organism>
<name>A0AAU8TRD6_9PSED</name>
<feature type="transmembrane region" description="Helical" evidence="6">
    <location>
        <begin position="97"/>
        <end position="117"/>
    </location>
</feature>
<dbReference type="KEGG" id="pfb:VO64_3782"/>
<evidence type="ECO:0000313" key="8">
    <source>
        <dbReference type="Proteomes" id="UP000033099"/>
    </source>
</evidence>
<dbReference type="EMBL" id="CP011117">
    <property type="protein sequence ID" value="AKA84328.1"/>
    <property type="molecule type" value="Genomic_DNA"/>
</dbReference>
<keyword evidence="3 6" id="KW-0812">Transmembrane</keyword>
<evidence type="ECO:0000256" key="1">
    <source>
        <dbReference type="ARBA" id="ARBA00004651"/>
    </source>
</evidence>
<dbReference type="PANTHER" id="PTHR30086">
    <property type="entry name" value="ARGININE EXPORTER PROTEIN ARGO"/>
    <property type="match status" value="1"/>
</dbReference>
<sequence length="230" mass="24658">MQASAEAYDRSSPTALVEPSMDFFNPAYVTPLVALALLWTVAVVTPGPNFFNTAQLAASCSRRHGVVASAGVATGTIIWGLAGGLGIKSLFTAAPMLYLAFKIIGGCYLIYLGLKLFKRSAPASVQLPDEPRRSLFSAWRFGLLGNLSNPKAALFVATAFASTMPPSPSPALLTLAVITMATLSFSWYTSVALVFSSERMANLYSRSRKWLDRFAGSCYLLFGAHLVANR</sequence>
<evidence type="ECO:0000313" key="7">
    <source>
        <dbReference type="EMBL" id="AKA84328.1"/>
    </source>
</evidence>
<dbReference type="GO" id="GO:0005886">
    <property type="term" value="C:plasma membrane"/>
    <property type="evidence" value="ECO:0007669"/>
    <property type="project" value="UniProtKB-SubCell"/>
</dbReference>
<proteinExistence type="predicted"/>
<keyword evidence="4 6" id="KW-1133">Transmembrane helix</keyword>
<evidence type="ECO:0000256" key="3">
    <source>
        <dbReference type="ARBA" id="ARBA00022692"/>
    </source>
</evidence>
<dbReference type="AlphaFoldDB" id="A0AAU8TRD6"/>
<protein>
    <submittedName>
        <fullName evidence="7">L-lysine permease</fullName>
    </submittedName>
</protein>
<dbReference type="PANTHER" id="PTHR30086:SF19">
    <property type="entry name" value="THREONINE EFFLUX PROTEIN"/>
    <property type="match status" value="1"/>
</dbReference>
<feature type="transmembrane region" description="Helical" evidence="6">
    <location>
        <begin position="172"/>
        <end position="195"/>
    </location>
</feature>
<evidence type="ECO:0000256" key="6">
    <source>
        <dbReference type="SAM" id="Phobius"/>
    </source>
</evidence>
<evidence type="ECO:0000256" key="5">
    <source>
        <dbReference type="ARBA" id="ARBA00023136"/>
    </source>
</evidence>
<dbReference type="Proteomes" id="UP000033099">
    <property type="component" value="Chromosome"/>
</dbReference>
<dbReference type="Pfam" id="PF01810">
    <property type="entry name" value="LysE"/>
    <property type="match status" value="1"/>
</dbReference>